<gene>
    <name evidence="1" type="ORF">GCM10010361_65760</name>
</gene>
<sequence>MVSLSVTPDSAGQRFSPASYSNRGKCWIREALEVEDVDRGVPAGLGRTLAGAGAGRGAGHVNYVVREGQAL</sequence>
<name>A0ABN1B6N7_9ACTN</name>
<proteinExistence type="predicted"/>
<keyword evidence="2" id="KW-1185">Reference proteome</keyword>
<reference evidence="1 2" key="1">
    <citation type="journal article" date="2019" name="Int. J. Syst. Evol. Microbiol.">
        <title>The Global Catalogue of Microorganisms (GCM) 10K type strain sequencing project: providing services to taxonomists for standard genome sequencing and annotation.</title>
        <authorList>
            <consortium name="The Broad Institute Genomics Platform"/>
            <consortium name="The Broad Institute Genome Sequencing Center for Infectious Disease"/>
            <person name="Wu L."/>
            <person name="Ma J."/>
        </authorList>
    </citation>
    <scope>NUCLEOTIDE SEQUENCE [LARGE SCALE GENOMIC DNA]</scope>
    <source>
        <strain evidence="1 2">JCM 4805</strain>
    </source>
</reference>
<evidence type="ECO:0000313" key="2">
    <source>
        <dbReference type="Proteomes" id="UP001500909"/>
    </source>
</evidence>
<dbReference type="Proteomes" id="UP001500909">
    <property type="component" value="Unassembled WGS sequence"/>
</dbReference>
<dbReference type="EMBL" id="BAAABY010000048">
    <property type="protein sequence ID" value="GAA0491356.1"/>
    <property type="molecule type" value="Genomic_DNA"/>
</dbReference>
<protein>
    <submittedName>
        <fullName evidence="1">Uncharacterized protein</fullName>
    </submittedName>
</protein>
<accession>A0ABN1B6N7</accession>
<evidence type="ECO:0000313" key="1">
    <source>
        <dbReference type="EMBL" id="GAA0491356.1"/>
    </source>
</evidence>
<comment type="caution">
    <text evidence="1">The sequence shown here is derived from an EMBL/GenBank/DDBJ whole genome shotgun (WGS) entry which is preliminary data.</text>
</comment>
<organism evidence="1 2">
    <name type="scientific">Streptomyces olivaceiscleroticus</name>
    <dbReference type="NCBI Taxonomy" id="68245"/>
    <lineage>
        <taxon>Bacteria</taxon>
        <taxon>Bacillati</taxon>
        <taxon>Actinomycetota</taxon>
        <taxon>Actinomycetes</taxon>
        <taxon>Kitasatosporales</taxon>
        <taxon>Streptomycetaceae</taxon>
        <taxon>Streptomyces</taxon>
    </lineage>
</organism>